<dbReference type="CDD" id="cd03025">
    <property type="entry name" value="DsbA_FrnE_like"/>
    <property type="match status" value="1"/>
</dbReference>
<evidence type="ECO:0000313" key="3">
    <source>
        <dbReference type="Proteomes" id="UP000028653"/>
    </source>
</evidence>
<dbReference type="GO" id="GO:0016491">
    <property type="term" value="F:oxidoreductase activity"/>
    <property type="evidence" value="ECO:0007669"/>
    <property type="project" value="InterPro"/>
</dbReference>
<organism evidence="2 3">
    <name type="scientific">Buttiauxella agrestis ATCC 33320</name>
    <dbReference type="NCBI Taxonomy" id="1006004"/>
    <lineage>
        <taxon>Bacteria</taxon>
        <taxon>Pseudomonadati</taxon>
        <taxon>Pseudomonadota</taxon>
        <taxon>Gammaproteobacteria</taxon>
        <taxon>Enterobacterales</taxon>
        <taxon>Enterobacteriaceae</taxon>
        <taxon>Buttiauxella</taxon>
    </lineage>
</organism>
<sequence length="216" mass="23183">MTTHTLHYIFDPLCGWCYGVAPLVKAARAVKGLSIALHGGGMMVGNHRRTIDAQWRGHVIEHDARIAAMTGQPFGDAYINGLLLDTTAVMDSAPPTCAILAAQKLAGRGLDMLHLIQVAHYQHGKRVADLPVLEALALELGLSAPPFSAEMQAIDGEILNQHIAESRALLAQLGGRGFPTFALENNVGQLQVLDAGHYLGDVPAWQEMLLRSVARA</sequence>
<evidence type="ECO:0000313" key="2">
    <source>
        <dbReference type="EMBL" id="KFC82615.1"/>
    </source>
</evidence>
<reference evidence="2 3" key="1">
    <citation type="submission" date="2014-05" db="EMBL/GenBank/DDBJ databases">
        <title>ATOL: Assembling a taxonomically balanced genome-scale reconstruction of the evolutionary history of the Enterobacteriaceae.</title>
        <authorList>
            <person name="Plunkett G.III."/>
            <person name="Neeno-Eckwall E.C."/>
            <person name="Glasner J.D."/>
            <person name="Perna N.T."/>
        </authorList>
    </citation>
    <scope>NUCLEOTIDE SEQUENCE [LARGE SCALE GENOMIC DNA]</scope>
    <source>
        <strain evidence="2 3">ATCC 33320</strain>
    </source>
</reference>
<dbReference type="eggNOG" id="COG3531">
    <property type="taxonomic scope" value="Bacteria"/>
</dbReference>
<dbReference type="STRING" id="1006004.GBAG_0977"/>
<dbReference type="EMBL" id="JMPI01000022">
    <property type="protein sequence ID" value="KFC82615.1"/>
    <property type="molecule type" value="Genomic_DNA"/>
</dbReference>
<protein>
    <submittedName>
        <fullName evidence="2">Thioredoxin-like protein</fullName>
    </submittedName>
</protein>
<feature type="domain" description="DSBA-like thioredoxin" evidence="1">
    <location>
        <begin position="9"/>
        <end position="186"/>
    </location>
</feature>
<comment type="caution">
    <text evidence="2">The sequence shown here is derived from an EMBL/GenBank/DDBJ whole genome shotgun (WGS) entry which is preliminary data.</text>
</comment>
<dbReference type="Proteomes" id="UP000028653">
    <property type="component" value="Unassembled WGS sequence"/>
</dbReference>
<dbReference type="AlphaFoldDB" id="A0A085GFX0"/>
<dbReference type="Pfam" id="PF01323">
    <property type="entry name" value="DSBA"/>
    <property type="match status" value="1"/>
</dbReference>
<keyword evidence="3" id="KW-1185">Reference proteome</keyword>
<dbReference type="InterPro" id="IPR001853">
    <property type="entry name" value="DSBA-like_thioredoxin_dom"/>
</dbReference>
<gene>
    <name evidence="2" type="ORF">GBAG_0977</name>
</gene>
<evidence type="ECO:0000259" key="1">
    <source>
        <dbReference type="Pfam" id="PF01323"/>
    </source>
</evidence>
<dbReference type="Gene3D" id="3.40.30.10">
    <property type="entry name" value="Glutaredoxin"/>
    <property type="match status" value="1"/>
</dbReference>
<name>A0A085GFX0_9ENTR</name>
<dbReference type="SUPFAM" id="SSF52833">
    <property type="entry name" value="Thioredoxin-like"/>
    <property type="match status" value="1"/>
</dbReference>
<proteinExistence type="predicted"/>
<dbReference type="InterPro" id="IPR036249">
    <property type="entry name" value="Thioredoxin-like_sf"/>
</dbReference>
<dbReference type="RefSeq" id="WP_034493876.1">
    <property type="nucleotide sequence ID" value="NZ_JMPI01000022.1"/>
</dbReference>
<dbReference type="OrthoDB" id="9813770at2"/>
<accession>A0A085GFX0</accession>